<dbReference type="STRING" id="857265.WG78_20585"/>
<keyword evidence="3" id="KW-1185">Reference proteome</keyword>
<dbReference type="PATRIC" id="fig|857265.3.peg.4215"/>
<dbReference type="Proteomes" id="UP000037939">
    <property type="component" value="Unassembled WGS sequence"/>
</dbReference>
<organism evidence="2 3">
    <name type="scientific">Amantichitinum ursilacus</name>
    <dbReference type="NCBI Taxonomy" id="857265"/>
    <lineage>
        <taxon>Bacteria</taxon>
        <taxon>Pseudomonadati</taxon>
        <taxon>Pseudomonadota</taxon>
        <taxon>Betaproteobacteria</taxon>
        <taxon>Neisseriales</taxon>
        <taxon>Chitinibacteraceae</taxon>
        <taxon>Amantichitinum</taxon>
    </lineage>
</organism>
<evidence type="ECO:0000313" key="2">
    <source>
        <dbReference type="EMBL" id="KPC49330.1"/>
    </source>
</evidence>
<dbReference type="GO" id="GO:0006313">
    <property type="term" value="P:DNA transposition"/>
    <property type="evidence" value="ECO:0007669"/>
    <property type="project" value="InterPro"/>
</dbReference>
<gene>
    <name evidence="2" type="ORF">WG78_20585</name>
</gene>
<dbReference type="InterPro" id="IPR002686">
    <property type="entry name" value="Transposase_17"/>
</dbReference>
<dbReference type="AlphaFoldDB" id="A0A0N0XFR2"/>
<dbReference type="InterPro" id="IPR052715">
    <property type="entry name" value="RAYT_transposase"/>
</dbReference>
<protein>
    <submittedName>
        <fullName evidence="2">Transposase IS200 like protein</fullName>
    </submittedName>
</protein>
<dbReference type="EMBL" id="LAQT01000037">
    <property type="protein sequence ID" value="KPC49330.1"/>
    <property type="molecule type" value="Genomic_DNA"/>
</dbReference>
<dbReference type="GO" id="GO:0043565">
    <property type="term" value="F:sequence-specific DNA binding"/>
    <property type="evidence" value="ECO:0007669"/>
    <property type="project" value="TreeGrafter"/>
</dbReference>
<evidence type="ECO:0000259" key="1">
    <source>
        <dbReference type="SMART" id="SM01321"/>
    </source>
</evidence>
<dbReference type="RefSeq" id="WP_053939688.1">
    <property type="nucleotide sequence ID" value="NZ_LAQT01000037.1"/>
</dbReference>
<dbReference type="PANTHER" id="PTHR36966:SF1">
    <property type="entry name" value="REP-ASSOCIATED TYROSINE TRANSPOSASE"/>
    <property type="match status" value="1"/>
</dbReference>
<name>A0A0N0XFR2_9NEIS</name>
<evidence type="ECO:0000313" key="3">
    <source>
        <dbReference type="Proteomes" id="UP000037939"/>
    </source>
</evidence>
<proteinExistence type="predicted"/>
<dbReference type="SMART" id="SM01321">
    <property type="entry name" value="Y1_Tnp"/>
    <property type="match status" value="1"/>
</dbReference>
<feature type="domain" description="Transposase IS200-like" evidence="1">
    <location>
        <begin position="9"/>
        <end position="132"/>
    </location>
</feature>
<sequence>MSRYLRLRRGGAVSFFTVNLEDPSRDLLTRHARGLGIAVRTVRDKHPFTVHAWVLMPNHLHCVLELPPADDDFGVRWRLIKSVFSRSLPMDEARSPSRANRGERGNWQRRYWEHRIENPQNLRAHIDYVHINPIKHGYVTRLADWPWSTFHRYVAQGLYPPDWAGPL</sequence>
<dbReference type="PANTHER" id="PTHR36966">
    <property type="entry name" value="REP-ASSOCIATED TYROSINE TRANSPOSASE"/>
    <property type="match status" value="1"/>
</dbReference>
<reference evidence="2 3" key="1">
    <citation type="submission" date="2015-07" db="EMBL/GenBank/DDBJ databases">
        <title>Draft genome sequence of the Amantichitinum ursilacus IGB-41, a new chitin-degrading bacterium.</title>
        <authorList>
            <person name="Kirstahler P."/>
            <person name="Guenther M."/>
            <person name="Grumaz C."/>
            <person name="Rupp S."/>
            <person name="Zibek S."/>
            <person name="Sohn K."/>
        </authorList>
    </citation>
    <scope>NUCLEOTIDE SEQUENCE [LARGE SCALE GENOMIC DNA]</scope>
    <source>
        <strain evidence="2 3">IGB-41</strain>
    </source>
</reference>
<dbReference type="InterPro" id="IPR036515">
    <property type="entry name" value="Transposase_17_sf"/>
</dbReference>
<dbReference type="SUPFAM" id="SSF143422">
    <property type="entry name" value="Transposase IS200-like"/>
    <property type="match status" value="1"/>
</dbReference>
<dbReference type="Gene3D" id="3.30.70.1290">
    <property type="entry name" value="Transposase IS200-like"/>
    <property type="match status" value="1"/>
</dbReference>
<dbReference type="OrthoDB" id="9794403at2"/>
<accession>A0A0N0XFR2</accession>
<comment type="caution">
    <text evidence="2">The sequence shown here is derived from an EMBL/GenBank/DDBJ whole genome shotgun (WGS) entry which is preliminary data.</text>
</comment>
<dbReference type="NCBIfam" id="NF047646">
    <property type="entry name" value="REP_Tyr_transpos"/>
    <property type="match status" value="1"/>
</dbReference>
<dbReference type="GO" id="GO:0004803">
    <property type="term" value="F:transposase activity"/>
    <property type="evidence" value="ECO:0007669"/>
    <property type="project" value="InterPro"/>
</dbReference>